<reference evidence="1" key="1">
    <citation type="submission" date="2021-02" db="EMBL/GenBank/DDBJ databases">
        <authorList>
            <person name="Nowell W R."/>
        </authorList>
    </citation>
    <scope>NUCLEOTIDE SEQUENCE</scope>
</reference>
<comment type="caution">
    <text evidence="1">The sequence shown here is derived from an EMBL/GenBank/DDBJ whole genome shotgun (WGS) entry which is preliminary data.</text>
</comment>
<proteinExistence type="predicted"/>
<dbReference type="AlphaFoldDB" id="A0A8S2SD41"/>
<dbReference type="EMBL" id="CAJOBI010020645">
    <property type="protein sequence ID" value="CAF4213990.1"/>
    <property type="molecule type" value="Genomic_DNA"/>
</dbReference>
<dbReference type="Proteomes" id="UP000676336">
    <property type="component" value="Unassembled WGS sequence"/>
</dbReference>
<gene>
    <name evidence="1" type="ORF">SMN809_LOCUS22441</name>
</gene>
<evidence type="ECO:0000313" key="2">
    <source>
        <dbReference type="Proteomes" id="UP000676336"/>
    </source>
</evidence>
<protein>
    <submittedName>
        <fullName evidence="1">Uncharacterized protein</fullName>
    </submittedName>
</protein>
<accession>A0A8S2SD41</accession>
<sequence length="66" mass="7977">MAIWETRSAPGNEYYNSEKINSNIGDLIVNLIEILPRYELYIENYDCLLTELEYVLKHNRRFDMIY</sequence>
<feature type="non-terminal residue" evidence="1">
    <location>
        <position position="1"/>
    </location>
</feature>
<dbReference type="InterPro" id="IPR035899">
    <property type="entry name" value="DBL_dom_sf"/>
</dbReference>
<dbReference type="SUPFAM" id="SSF48065">
    <property type="entry name" value="DBL homology domain (DH-domain)"/>
    <property type="match status" value="1"/>
</dbReference>
<organism evidence="1 2">
    <name type="scientific">Rotaria magnacalcarata</name>
    <dbReference type="NCBI Taxonomy" id="392030"/>
    <lineage>
        <taxon>Eukaryota</taxon>
        <taxon>Metazoa</taxon>
        <taxon>Spiralia</taxon>
        <taxon>Gnathifera</taxon>
        <taxon>Rotifera</taxon>
        <taxon>Eurotatoria</taxon>
        <taxon>Bdelloidea</taxon>
        <taxon>Philodinida</taxon>
        <taxon>Philodinidae</taxon>
        <taxon>Rotaria</taxon>
    </lineage>
</organism>
<evidence type="ECO:0000313" key="1">
    <source>
        <dbReference type="EMBL" id="CAF4213990.1"/>
    </source>
</evidence>
<name>A0A8S2SD41_9BILA</name>